<dbReference type="Proteomes" id="UP000054477">
    <property type="component" value="Unassembled WGS sequence"/>
</dbReference>
<reference evidence="2" key="2">
    <citation type="submission" date="2015-01" db="EMBL/GenBank/DDBJ databases">
        <title>Evolutionary Origins and Diversification of the Mycorrhizal Mutualists.</title>
        <authorList>
            <consortium name="DOE Joint Genome Institute"/>
            <consortium name="Mycorrhizal Genomics Consortium"/>
            <person name="Kohler A."/>
            <person name="Kuo A."/>
            <person name="Nagy L.G."/>
            <person name="Floudas D."/>
            <person name="Copeland A."/>
            <person name="Barry K.W."/>
            <person name="Cichocki N."/>
            <person name="Veneault-Fourrey C."/>
            <person name="LaButti K."/>
            <person name="Lindquist E.A."/>
            <person name="Lipzen A."/>
            <person name="Lundell T."/>
            <person name="Morin E."/>
            <person name="Murat C."/>
            <person name="Riley R."/>
            <person name="Ohm R."/>
            <person name="Sun H."/>
            <person name="Tunlid A."/>
            <person name="Henrissat B."/>
            <person name="Grigoriev I.V."/>
            <person name="Hibbett D.S."/>
            <person name="Martin F."/>
        </authorList>
    </citation>
    <scope>NUCLEOTIDE SEQUENCE [LARGE SCALE GENOMIC DNA]</scope>
    <source>
        <strain evidence="2">LaAM-08-1</strain>
    </source>
</reference>
<accession>A0A0C9WJS0</accession>
<dbReference type="HOGENOM" id="CLU_467728_0_0_1"/>
<dbReference type="InterPro" id="IPR036047">
    <property type="entry name" value="F-box-like_dom_sf"/>
</dbReference>
<dbReference type="SUPFAM" id="SSF81383">
    <property type="entry name" value="F-box domain"/>
    <property type="match status" value="1"/>
</dbReference>
<keyword evidence="2" id="KW-1185">Reference proteome</keyword>
<dbReference type="OrthoDB" id="2269034at2759"/>
<evidence type="ECO:0000313" key="1">
    <source>
        <dbReference type="EMBL" id="KIJ95179.1"/>
    </source>
</evidence>
<protein>
    <recommendedName>
        <fullName evidence="3">F-box domain-containing protein</fullName>
    </recommendedName>
</protein>
<sequence length="583" mass="66422">MKQSQYLADVDLPAEIHEYAKSSYGLSDVDLSRIVSYIEECTKNLASIEQQLAIELEIERPWPNHIRADLRLRKTTEIRRIKICRQIGAPIRQLPLEILGEIFTLCLPPMMTKHQARSLCRREAPLVLCRVCSSWRNAAINTPHLWKQLEFRIPDPIGLSIPVDLVEKMKVWLGRGRDLPVLLRLVLRNQYTFPAARACVSLEETLSQEPLSSVCNLDISIPTSSNLYLSFKRADGFKRLESLVMRSHNDPDPTADQSHLMLLPGASMLRRAVLINVLSQRISSTLFPWGQLTHLYAGDHLSVELWYRVMSYCVNLRVASFGIVDWWTDYKFRPTGEPVLLPHLSILNIMHDHGRTSDESEFPFSGLTLPALRTFRIQSSEVCTWSGLSDYSQLPFLRELALVGSFIILPTHVQDLCKLFGATPLLSSLQLSIQIPYDVLFANLLPTADPSLLPNLENLEIHCKFWSFMAPEEFPPLFVDLIKARWWIPSQSQAGYNSGKTIRLLQAILYFNGMGEAETYLDTIRKALQPCVDEGLNLHLGADEEEGEDPIHVMPFTNDIRHWHEDLIDGGAIRFGRCHTCFN</sequence>
<dbReference type="SUPFAM" id="SSF52047">
    <property type="entry name" value="RNI-like"/>
    <property type="match status" value="1"/>
</dbReference>
<dbReference type="EMBL" id="KN838765">
    <property type="protein sequence ID" value="KIJ95179.1"/>
    <property type="molecule type" value="Genomic_DNA"/>
</dbReference>
<dbReference type="AlphaFoldDB" id="A0A0C9WJS0"/>
<organism evidence="1 2">
    <name type="scientific">Laccaria amethystina LaAM-08-1</name>
    <dbReference type="NCBI Taxonomy" id="1095629"/>
    <lineage>
        <taxon>Eukaryota</taxon>
        <taxon>Fungi</taxon>
        <taxon>Dikarya</taxon>
        <taxon>Basidiomycota</taxon>
        <taxon>Agaricomycotina</taxon>
        <taxon>Agaricomycetes</taxon>
        <taxon>Agaricomycetidae</taxon>
        <taxon>Agaricales</taxon>
        <taxon>Agaricineae</taxon>
        <taxon>Hydnangiaceae</taxon>
        <taxon>Laccaria</taxon>
    </lineage>
</organism>
<reference evidence="1 2" key="1">
    <citation type="submission" date="2014-04" db="EMBL/GenBank/DDBJ databases">
        <authorList>
            <consortium name="DOE Joint Genome Institute"/>
            <person name="Kuo A."/>
            <person name="Kohler A."/>
            <person name="Nagy L.G."/>
            <person name="Floudas D."/>
            <person name="Copeland A."/>
            <person name="Barry K.W."/>
            <person name="Cichocki N."/>
            <person name="Veneault-Fourrey C."/>
            <person name="LaButti K."/>
            <person name="Lindquist E.A."/>
            <person name="Lipzen A."/>
            <person name="Lundell T."/>
            <person name="Morin E."/>
            <person name="Murat C."/>
            <person name="Sun H."/>
            <person name="Tunlid A."/>
            <person name="Henrissat B."/>
            <person name="Grigoriev I.V."/>
            <person name="Hibbett D.S."/>
            <person name="Martin F."/>
            <person name="Nordberg H.P."/>
            <person name="Cantor M.N."/>
            <person name="Hua S.X."/>
        </authorList>
    </citation>
    <scope>NUCLEOTIDE SEQUENCE [LARGE SCALE GENOMIC DNA]</scope>
    <source>
        <strain evidence="1 2">LaAM-08-1</strain>
    </source>
</reference>
<evidence type="ECO:0000313" key="2">
    <source>
        <dbReference type="Proteomes" id="UP000054477"/>
    </source>
</evidence>
<proteinExistence type="predicted"/>
<evidence type="ECO:0008006" key="3">
    <source>
        <dbReference type="Google" id="ProtNLM"/>
    </source>
</evidence>
<name>A0A0C9WJS0_9AGAR</name>
<gene>
    <name evidence="1" type="ORF">K443DRAFT_109219</name>
</gene>
<dbReference type="Gene3D" id="1.20.1280.50">
    <property type="match status" value="1"/>
</dbReference>